<dbReference type="EMBL" id="LNGC01000031">
    <property type="protein sequence ID" value="KYC52171.1"/>
    <property type="molecule type" value="Genomic_DNA"/>
</dbReference>
<proteinExistence type="predicted"/>
<evidence type="ECO:0000313" key="2">
    <source>
        <dbReference type="Proteomes" id="UP000075398"/>
    </source>
</evidence>
<accession>A0A150J4N8</accession>
<gene>
    <name evidence="1" type="ORF">AMQ22_00948</name>
</gene>
<comment type="caution">
    <text evidence="1">The sequence shown here is derived from an EMBL/GenBank/DDBJ whole genome shotgun (WGS) entry which is preliminary data.</text>
</comment>
<reference evidence="1 2" key="1">
    <citation type="journal article" date="2016" name="ISME J.">
        <title>Chasing the elusive Euryarchaeota class WSA2: genomes reveal a uniquely fastidious methyl-reducing methanogen.</title>
        <authorList>
            <person name="Nobu M.K."/>
            <person name="Narihiro T."/>
            <person name="Kuroda K."/>
            <person name="Mei R."/>
            <person name="Liu W.T."/>
        </authorList>
    </citation>
    <scope>NUCLEOTIDE SEQUENCE [LARGE SCALE GENOMIC DNA]</scope>
    <source>
        <strain evidence="1">U1lsi0528_Bin055</strain>
    </source>
</reference>
<protein>
    <submittedName>
        <fullName evidence="1">Uncharacterized protein</fullName>
    </submittedName>
</protein>
<evidence type="ECO:0000313" key="1">
    <source>
        <dbReference type="EMBL" id="KYC52171.1"/>
    </source>
</evidence>
<organism evidence="1 2">
    <name type="scientific">Candidatus Methanofastidiosum methylothiophilum</name>
    <dbReference type="NCBI Taxonomy" id="1705564"/>
    <lineage>
        <taxon>Archaea</taxon>
        <taxon>Methanobacteriati</taxon>
        <taxon>Methanobacteriota</taxon>
        <taxon>Stenosarchaea group</taxon>
        <taxon>Candidatus Methanofastidiosia</taxon>
        <taxon>Candidatus Methanofastidiosales</taxon>
        <taxon>Candidatus Methanofastidiosaceae</taxon>
        <taxon>Candidatus Methanofastidiosum</taxon>
    </lineage>
</organism>
<sequence>MDNIHEKIFFTEFADLNINKILSIYEELLESKDLSLLSFFFKKIHNIYLEMMLEERSEFTNQLSLILFNKLFLSKLNESELSKTLSDNINYFNTSIVGNHVWLNILSDNVPLLCNKNIEILMSLDKLDYKKDILLSDIKFNKKIGLQLDERIKDNIKNQIIINSIWFLFVIELLEKNKYLIDSFVNVYRSIEDIEAKLKTNLFNSLLTKNKENFLYALKKIYLEFESIERIEDIDLLNLFDKLISIRFPAFFDTENIEYNGVVYNRNFFFLRYQDIAGKNVTLFPFEQIELKNVHKIYDMYSKNYFTPSEHYGKLSLEDVYSFSKTITIDKIHDKIKNKIAVLSEDEIERLIRKVLNEEGQTPHTSIEIADIYSHKIRINNENDERNAAFILKGSSAKPQITLKTVAHQILKAFDLNADAIFIVFNTALADDAKNKFIEECKIRKKMFGIIDINDLTKLYMAYSYNMVEEYQ</sequence>
<dbReference type="AlphaFoldDB" id="A0A150J4N8"/>
<dbReference type="Proteomes" id="UP000075398">
    <property type="component" value="Unassembled WGS sequence"/>
</dbReference>
<name>A0A150J4N8_9EURY</name>